<evidence type="ECO:0000256" key="2">
    <source>
        <dbReference type="ARBA" id="ARBA00022963"/>
    </source>
</evidence>
<evidence type="ECO:0000313" key="6">
    <source>
        <dbReference type="EMBL" id="TWI95895.1"/>
    </source>
</evidence>
<accession>A0A562TQS9</accession>
<feature type="active site" description="Proton acceptor" evidence="4">
    <location>
        <position position="154"/>
    </location>
</feature>
<dbReference type="InterPro" id="IPR050301">
    <property type="entry name" value="NTE"/>
</dbReference>
<reference evidence="6 7" key="1">
    <citation type="submission" date="2019-07" db="EMBL/GenBank/DDBJ databases">
        <title>Genomic Encyclopedia of Archaeal and Bacterial Type Strains, Phase II (KMG-II): from individual species to whole genera.</title>
        <authorList>
            <person name="Goeker M."/>
        </authorList>
    </citation>
    <scope>NUCLEOTIDE SEQUENCE [LARGE SCALE GENOMIC DNA]</scope>
    <source>
        <strain evidence="6 7">ATCC BAA-1854</strain>
    </source>
</reference>
<keyword evidence="2 4" id="KW-0442">Lipid degradation</keyword>
<dbReference type="SUPFAM" id="SSF52151">
    <property type="entry name" value="FabD/lysophospholipase-like"/>
    <property type="match status" value="1"/>
</dbReference>
<gene>
    <name evidence="6" type="ORF">JN11_04170</name>
</gene>
<keyword evidence="1 4" id="KW-0378">Hydrolase</keyword>
<feature type="domain" description="PNPLA" evidence="5">
    <location>
        <begin position="7"/>
        <end position="167"/>
    </location>
</feature>
<dbReference type="PANTHER" id="PTHR14226:SF76">
    <property type="entry name" value="NTE FAMILY PROTEIN RSSA"/>
    <property type="match status" value="1"/>
</dbReference>
<dbReference type="PROSITE" id="PS51635">
    <property type="entry name" value="PNPLA"/>
    <property type="match status" value="1"/>
</dbReference>
<feature type="short sequence motif" description="DGA/G" evidence="4">
    <location>
        <begin position="154"/>
        <end position="156"/>
    </location>
</feature>
<dbReference type="AlphaFoldDB" id="A0A562TQS9"/>
<dbReference type="Gene3D" id="3.40.1090.10">
    <property type="entry name" value="Cytosolic phospholipase A2 catalytic domain"/>
    <property type="match status" value="1"/>
</dbReference>
<dbReference type="Pfam" id="PF01734">
    <property type="entry name" value="Patatin"/>
    <property type="match status" value="1"/>
</dbReference>
<dbReference type="EMBL" id="VLLI01000014">
    <property type="protein sequence ID" value="TWI95895.1"/>
    <property type="molecule type" value="Genomic_DNA"/>
</dbReference>
<comment type="caution">
    <text evidence="6">The sequence shown here is derived from an EMBL/GenBank/DDBJ whole genome shotgun (WGS) entry which is preliminary data.</text>
</comment>
<dbReference type="InterPro" id="IPR002641">
    <property type="entry name" value="PNPLA_dom"/>
</dbReference>
<feature type="active site" description="Nucleophile" evidence="4">
    <location>
        <position position="40"/>
    </location>
</feature>
<sequence length="301" mass="33644">MKQKAALVLSGGGARGIAHIGVIEELEKRGFEITSIAGTSMGAVVGGVYASGKLEAYRDWLYTMDKMKLFNLLDFSFTTEGLVKGDKLFQKMKEFISDQDIEDFKIPYAAVAADIINKKEVIFTHGNVFNAIRASIAIPTVFTPVKTEDGLLVDGGVINNIPIEYVKRLPGDILIAVNVNADIPYIKPAPPKTEIVAEQSVYQKRLKDFYSHLQKLNPLSNEEKIGYFNLINKTISLMMFHIAKISIEKNHPDILIEVSADCCGAFDFYRAEEMVETGRLAAIQSLTQYEDNEKRKLRIER</sequence>
<evidence type="ECO:0000256" key="3">
    <source>
        <dbReference type="ARBA" id="ARBA00023098"/>
    </source>
</evidence>
<dbReference type="Proteomes" id="UP000317010">
    <property type="component" value="Unassembled WGS sequence"/>
</dbReference>
<evidence type="ECO:0000256" key="1">
    <source>
        <dbReference type="ARBA" id="ARBA00022801"/>
    </source>
</evidence>
<keyword evidence="3 4" id="KW-0443">Lipid metabolism</keyword>
<protein>
    <submittedName>
        <fullName evidence="6">NTE family protein</fullName>
    </submittedName>
</protein>
<feature type="short sequence motif" description="GXGXXG" evidence="4">
    <location>
        <begin position="11"/>
        <end position="16"/>
    </location>
</feature>
<evidence type="ECO:0000313" key="7">
    <source>
        <dbReference type="Proteomes" id="UP000317010"/>
    </source>
</evidence>
<dbReference type="OrthoDB" id="9770965at2"/>
<dbReference type="RefSeq" id="WP_144915614.1">
    <property type="nucleotide sequence ID" value="NZ_VLLI01000014.1"/>
</dbReference>
<keyword evidence="7" id="KW-1185">Reference proteome</keyword>
<dbReference type="GO" id="GO:0016042">
    <property type="term" value="P:lipid catabolic process"/>
    <property type="evidence" value="ECO:0007669"/>
    <property type="project" value="UniProtKB-UniRule"/>
</dbReference>
<evidence type="ECO:0000256" key="4">
    <source>
        <dbReference type="PROSITE-ProRule" id="PRU01161"/>
    </source>
</evidence>
<evidence type="ECO:0000259" key="5">
    <source>
        <dbReference type="PROSITE" id="PS51635"/>
    </source>
</evidence>
<dbReference type="GO" id="GO:0016787">
    <property type="term" value="F:hydrolase activity"/>
    <property type="evidence" value="ECO:0007669"/>
    <property type="project" value="UniProtKB-UniRule"/>
</dbReference>
<dbReference type="InterPro" id="IPR016035">
    <property type="entry name" value="Acyl_Trfase/lysoPLipase"/>
</dbReference>
<dbReference type="PANTHER" id="PTHR14226">
    <property type="entry name" value="NEUROPATHY TARGET ESTERASE/SWISS CHEESE D.MELANOGASTER"/>
    <property type="match status" value="1"/>
</dbReference>
<feature type="short sequence motif" description="GXSXG" evidence="4">
    <location>
        <begin position="38"/>
        <end position="42"/>
    </location>
</feature>
<proteinExistence type="predicted"/>
<organism evidence="6 7">
    <name type="scientific">Mucilaginibacter frigoritolerans</name>
    <dbReference type="NCBI Taxonomy" id="652788"/>
    <lineage>
        <taxon>Bacteria</taxon>
        <taxon>Pseudomonadati</taxon>
        <taxon>Bacteroidota</taxon>
        <taxon>Sphingobacteriia</taxon>
        <taxon>Sphingobacteriales</taxon>
        <taxon>Sphingobacteriaceae</taxon>
        <taxon>Mucilaginibacter</taxon>
    </lineage>
</organism>
<name>A0A562TQS9_9SPHI</name>